<comment type="caution">
    <text evidence="1">The sequence shown here is derived from an EMBL/GenBank/DDBJ whole genome shotgun (WGS) entry which is preliminary data.</text>
</comment>
<name>A0A2H5SMX3_RHIID</name>
<gene>
    <name evidence="1" type="ORF">GLOIN_2v1572576</name>
</gene>
<sequence length="308" mass="35771">MNVAQQADLKFRWVSNSCFLKRKFISSCKLYLAMYRLLRYSFTPKKVPFPTSQQLILSSYTIKGKLGCSTYLPTLPTSRRLISTSSTNGTDQVSDMLDEFLENCVYKDKRSAFKLLREVEKKNFNLEIAKKDKDHEIELAKKDNELAVAAIKTGHLNLNYLRLKGAVHLRGVFEQWELFNLGSIEGNRGTKWTKYFSTHKNVLEVFKNFWPNPNEIDTNRVVTEMKSFYKWLSERIHNAHAFGDYVEWRRNTLTPVQNKVAEYMCRELNIDYRIIEASESFGEEIVLTTGEVTQTNTNNIGDLAQFVP</sequence>
<organism evidence="1 2">
    <name type="scientific">Rhizophagus irregularis (strain DAOM 181602 / DAOM 197198 / MUCL 43194)</name>
    <name type="common">Arbuscular mycorrhizal fungus</name>
    <name type="synonym">Glomus intraradices</name>
    <dbReference type="NCBI Taxonomy" id="747089"/>
    <lineage>
        <taxon>Eukaryota</taxon>
        <taxon>Fungi</taxon>
        <taxon>Fungi incertae sedis</taxon>
        <taxon>Mucoromycota</taxon>
        <taxon>Glomeromycotina</taxon>
        <taxon>Glomeromycetes</taxon>
        <taxon>Glomerales</taxon>
        <taxon>Glomeraceae</taxon>
        <taxon>Rhizophagus</taxon>
    </lineage>
</organism>
<evidence type="ECO:0000313" key="2">
    <source>
        <dbReference type="Proteomes" id="UP000018888"/>
    </source>
</evidence>
<dbReference type="Proteomes" id="UP000018888">
    <property type="component" value="Unassembled WGS sequence"/>
</dbReference>
<protein>
    <submittedName>
        <fullName evidence="1">Uncharacterized protein</fullName>
    </submittedName>
</protein>
<dbReference type="VEuPathDB" id="FungiDB:RhiirFUN_011163"/>
<accession>A0A2H5SMX3</accession>
<dbReference type="EMBL" id="AUPC02000068">
    <property type="protein sequence ID" value="POG74723.1"/>
    <property type="molecule type" value="Genomic_DNA"/>
</dbReference>
<keyword evidence="2" id="KW-1185">Reference proteome</keyword>
<dbReference type="AlphaFoldDB" id="A0A2H5SMX3"/>
<proteinExistence type="predicted"/>
<reference evidence="1 2" key="2">
    <citation type="journal article" date="2018" name="New Phytol.">
        <title>High intraspecific genome diversity in the model arbuscular mycorrhizal symbiont Rhizophagus irregularis.</title>
        <authorList>
            <person name="Chen E.C.H."/>
            <person name="Morin E."/>
            <person name="Beaudet D."/>
            <person name="Noel J."/>
            <person name="Yildirir G."/>
            <person name="Ndikumana S."/>
            <person name="Charron P."/>
            <person name="St-Onge C."/>
            <person name="Giorgi J."/>
            <person name="Kruger M."/>
            <person name="Marton T."/>
            <person name="Ropars J."/>
            <person name="Grigoriev I.V."/>
            <person name="Hainaut M."/>
            <person name="Henrissat B."/>
            <person name="Roux C."/>
            <person name="Martin F."/>
            <person name="Corradi N."/>
        </authorList>
    </citation>
    <scope>NUCLEOTIDE SEQUENCE [LARGE SCALE GENOMIC DNA]</scope>
    <source>
        <strain evidence="1 2">DAOM 197198</strain>
    </source>
</reference>
<evidence type="ECO:0000313" key="1">
    <source>
        <dbReference type="EMBL" id="POG74723.1"/>
    </source>
</evidence>
<reference evidence="1 2" key="1">
    <citation type="journal article" date="2013" name="Proc. Natl. Acad. Sci. U.S.A.">
        <title>Genome of an arbuscular mycorrhizal fungus provides insight into the oldest plant symbiosis.</title>
        <authorList>
            <person name="Tisserant E."/>
            <person name="Malbreil M."/>
            <person name="Kuo A."/>
            <person name="Kohler A."/>
            <person name="Symeonidi A."/>
            <person name="Balestrini R."/>
            <person name="Charron P."/>
            <person name="Duensing N."/>
            <person name="Frei Dit Frey N."/>
            <person name="Gianinazzi-Pearson V."/>
            <person name="Gilbert L.B."/>
            <person name="Handa Y."/>
            <person name="Herr J.R."/>
            <person name="Hijri M."/>
            <person name="Koul R."/>
            <person name="Kawaguchi M."/>
            <person name="Krajinski F."/>
            <person name="Lammers P.J."/>
            <person name="Masclaux F.G."/>
            <person name="Murat C."/>
            <person name="Morin E."/>
            <person name="Ndikumana S."/>
            <person name="Pagni M."/>
            <person name="Petitpierre D."/>
            <person name="Requena N."/>
            <person name="Rosikiewicz P."/>
            <person name="Riley R."/>
            <person name="Saito K."/>
            <person name="San Clemente H."/>
            <person name="Shapiro H."/>
            <person name="van Tuinen D."/>
            <person name="Becard G."/>
            <person name="Bonfante P."/>
            <person name="Paszkowski U."/>
            <person name="Shachar-Hill Y.Y."/>
            <person name="Tuskan G.A."/>
            <person name="Young P.W."/>
            <person name="Sanders I.R."/>
            <person name="Henrissat B."/>
            <person name="Rensing S.A."/>
            <person name="Grigoriev I.V."/>
            <person name="Corradi N."/>
            <person name="Roux C."/>
            <person name="Martin F."/>
        </authorList>
    </citation>
    <scope>NUCLEOTIDE SEQUENCE [LARGE SCALE GENOMIC DNA]</scope>
    <source>
        <strain evidence="1 2">DAOM 197198</strain>
    </source>
</reference>